<dbReference type="CDD" id="cd06170">
    <property type="entry name" value="LuxR_C_like"/>
    <property type="match status" value="1"/>
</dbReference>
<dbReference type="PROSITE" id="PS50043">
    <property type="entry name" value="HTH_LUXR_2"/>
    <property type="match status" value="1"/>
</dbReference>
<dbReference type="InterPro" id="IPR000792">
    <property type="entry name" value="Tscrpt_reg_LuxR_C"/>
</dbReference>
<dbReference type="InterPro" id="IPR036388">
    <property type="entry name" value="WH-like_DNA-bd_sf"/>
</dbReference>
<dbReference type="Pfam" id="PF00196">
    <property type="entry name" value="GerE"/>
    <property type="match status" value="1"/>
</dbReference>
<feature type="domain" description="HTH luxR-type" evidence="1">
    <location>
        <begin position="784"/>
        <end position="849"/>
    </location>
</feature>
<gene>
    <name evidence="2" type="ORF">WCD74_15165</name>
</gene>
<evidence type="ECO:0000313" key="2">
    <source>
        <dbReference type="EMBL" id="MEJ2869112.1"/>
    </source>
</evidence>
<dbReference type="Gene3D" id="3.40.50.300">
    <property type="entry name" value="P-loop containing nucleotide triphosphate hydrolases"/>
    <property type="match status" value="1"/>
</dbReference>
<dbReference type="SUPFAM" id="SSF52540">
    <property type="entry name" value="P-loop containing nucleoside triphosphate hydrolases"/>
    <property type="match status" value="1"/>
</dbReference>
<proteinExistence type="predicted"/>
<dbReference type="InterPro" id="IPR016032">
    <property type="entry name" value="Sig_transdc_resp-reg_C-effctor"/>
</dbReference>
<evidence type="ECO:0000313" key="3">
    <source>
        <dbReference type="Proteomes" id="UP001385809"/>
    </source>
</evidence>
<organism evidence="2 3">
    <name type="scientific">Actinomycetospora aurantiaca</name>
    <dbReference type="NCBI Taxonomy" id="3129233"/>
    <lineage>
        <taxon>Bacteria</taxon>
        <taxon>Bacillati</taxon>
        <taxon>Actinomycetota</taxon>
        <taxon>Actinomycetes</taxon>
        <taxon>Pseudonocardiales</taxon>
        <taxon>Pseudonocardiaceae</taxon>
        <taxon>Actinomycetospora</taxon>
    </lineage>
</organism>
<dbReference type="SMART" id="SM00421">
    <property type="entry name" value="HTH_LUXR"/>
    <property type="match status" value="1"/>
</dbReference>
<keyword evidence="3" id="KW-1185">Reference proteome</keyword>
<protein>
    <submittedName>
        <fullName evidence="2">LuxR C-terminal-related transcriptional regulator</fullName>
    </submittedName>
</protein>
<reference evidence="2 3" key="1">
    <citation type="submission" date="2024-03" db="EMBL/GenBank/DDBJ databases">
        <title>Actinomycetospora sp. OC33-EN08, a novel actinomycete isolated from wild orchid (Aerides multiflora).</title>
        <authorList>
            <person name="Suriyachadkun C."/>
        </authorList>
    </citation>
    <scope>NUCLEOTIDE SEQUENCE [LARGE SCALE GENOMIC DNA]</scope>
    <source>
        <strain evidence="2 3">OC33-EN08</strain>
    </source>
</reference>
<comment type="caution">
    <text evidence="2">The sequence shown here is derived from an EMBL/GenBank/DDBJ whole genome shotgun (WGS) entry which is preliminary data.</text>
</comment>
<accession>A0ABU8MPN0</accession>
<dbReference type="PRINTS" id="PR00038">
    <property type="entry name" value="HTHLUXR"/>
</dbReference>
<dbReference type="Gene3D" id="1.10.10.10">
    <property type="entry name" value="Winged helix-like DNA-binding domain superfamily/Winged helix DNA-binding domain"/>
    <property type="match status" value="1"/>
</dbReference>
<dbReference type="EMBL" id="JBBEGN010000006">
    <property type="protein sequence ID" value="MEJ2869112.1"/>
    <property type="molecule type" value="Genomic_DNA"/>
</dbReference>
<sequence length="850" mass="87542">MLPAFASSFVGRADDVRDLAGLVRRTRVVTLVGPGGAGKTRLAVEVARAVGGVIGFVEAGAPADLALAALAAAGIREDPDASPEDRLVASLADRHGLFVIDGCEHVRAAAAGLVGRVVRGCPDLRVLTTSRVRLGLVGETVRAVGRLPDDGRALFVERAREVRADLPSDDSAVAAICRLAEGLPLAVELAAGHARGLPLAAIRDAMSDRLRFPASADPGLPARHRSLQACIAWGLDAAGERAARALAALSVLPGRFTLEAARAVTGEPATVLETLVDHSLVAFDPVDARYRLLDTVREHAAETLLDEAPVHDRLRSWVAALARELTDGLGRADPGALDRLDRESVAVVAVLRGAASSGRGLDEAAGIVVDLAFGWSLRGRCHEGRDLARGVAEALPEVPPRLGWALAFLTAYAGDLAAGVELAAAVADRAEGATRGRALTLLGMAQLFVDPAGAADVLAEAVALGVDAEDDWGEVEARQMLACCHLQQCADRDALRCADAALPALDRLGHAQLRAWDAAVRADVAVRAGRLADGEAVGRDGLRLALGVAEPVSAGACLLPIVRSVCAQGRPDDGSALVAQVRPFFAEHPGVGTALVVELADAIAAAWSDPPGPVPLALREAVAAAGLPALGAEVALLHATLALDGVAAAEAEELAASIGHREHAAAAALVRAVDGPGGHVALAAAAEAGCELLVPDGLDVVARSALRSGRVTVAATLHAAADRRREELGLAVSPLGRAVRGDRDATVAALPVATSAECAERGRRLDRDGAVAYASRARGRRDRPSRGWESLTPTEREVVRLVGKGLTNAAVGAALLVSAGTVRTHLRSVFGKLGVSNRVELAALAARRRE</sequence>
<dbReference type="RefSeq" id="WP_337695690.1">
    <property type="nucleotide sequence ID" value="NZ_JBBEGN010000006.1"/>
</dbReference>
<dbReference type="Proteomes" id="UP001385809">
    <property type="component" value="Unassembled WGS sequence"/>
</dbReference>
<evidence type="ECO:0000259" key="1">
    <source>
        <dbReference type="PROSITE" id="PS50043"/>
    </source>
</evidence>
<name>A0ABU8MPN0_9PSEU</name>
<dbReference type="InterPro" id="IPR027417">
    <property type="entry name" value="P-loop_NTPase"/>
</dbReference>
<dbReference type="PANTHER" id="PTHR47691">
    <property type="entry name" value="REGULATOR-RELATED"/>
    <property type="match status" value="1"/>
</dbReference>
<dbReference type="PANTHER" id="PTHR47691:SF3">
    <property type="entry name" value="HTH-TYPE TRANSCRIPTIONAL REGULATOR RV0890C-RELATED"/>
    <property type="match status" value="1"/>
</dbReference>
<dbReference type="SUPFAM" id="SSF46894">
    <property type="entry name" value="C-terminal effector domain of the bipartite response regulators"/>
    <property type="match status" value="1"/>
</dbReference>
<dbReference type="PROSITE" id="PS00622">
    <property type="entry name" value="HTH_LUXR_1"/>
    <property type="match status" value="1"/>
</dbReference>